<dbReference type="GO" id="GO:0005507">
    <property type="term" value="F:copper ion binding"/>
    <property type="evidence" value="ECO:0007669"/>
    <property type="project" value="InterPro"/>
</dbReference>
<keyword evidence="3" id="KW-0167">Capsid protein</keyword>
<reference evidence="3 4" key="1">
    <citation type="submission" date="2019-02" db="EMBL/GenBank/DDBJ databases">
        <title>Deep-cultivation of Planctomycetes and their phenomic and genomic characterization uncovers novel biology.</title>
        <authorList>
            <person name="Wiegand S."/>
            <person name="Jogler M."/>
            <person name="Boedeker C."/>
            <person name="Pinto D."/>
            <person name="Vollmers J."/>
            <person name="Rivas-Marin E."/>
            <person name="Kohn T."/>
            <person name="Peeters S.H."/>
            <person name="Heuer A."/>
            <person name="Rast P."/>
            <person name="Oberbeckmann S."/>
            <person name="Bunk B."/>
            <person name="Jeske O."/>
            <person name="Meyerdierks A."/>
            <person name="Storesund J.E."/>
            <person name="Kallscheuer N."/>
            <person name="Luecker S."/>
            <person name="Lage O.M."/>
            <person name="Pohl T."/>
            <person name="Merkel B.J."/>
            <person name="Hornburger P."/>
            <person name="Mueller R.-W."/>
            <person name="Bruemmer F."/>
            <person name="Labrenz M."/>
            <person name="Spormann A.M."/>
            <person name="Op den Camp H."/>
            <person name="Overmann J."/>
            <person name="Amann R."/>
            <person name="Jetten M.S.M."/>
            <person name="Mascher T."/>
            <person name="Medema M.H."/>
            <person name="Devos D.P."/>
            <person name="Kaster A.-K."/>
            <person name="Ovreas L."/>
            <person name="Rohde M."/>
            <person name="Galperin M.Y."/>
            <person name="Jogler C."/>
        </authorList>
    </citation>
    <scope>NUCLEOTIDE SEQUENCE [LARGE SCALE GENOMIC DNA]</scope>
    <source>
        <strain evidence="3 4">K22_7</strain>
    </source>
</reference>
<sequence>MSNGRMSNGRREFLKQGVTAGLCGTTALVQGEDLHQEVRDEMAGRLNFLSAPQGSPPSILVSPSPKVRPFTTPFFTPCVPEPLFAFVPEEYPLRFEISQHNANTNARILLTKADIDRVTLRLSRQQLESTSELNLAWLAGFWKRFTETATSLANIDIDLGDLPDPFAHQRFFDFKTQYFYAMWEVEFAWRFDECYGKDSYNWGFASFCKAADHPKDNGNYASYQDCQFEPLRKNQQWKRDASVGLPAMKVRLQASSPGPTFQARYGQPVMVRRVNSLPEILNDAASYKNRRRIKFALPSTTTHLHNAHTASESDGNPNDWINTGEYWDHHYGNFPSGYDPNEKLSTLWYHDHRMDFTAANVYAGLDGFYTLFDETTDDAGADLDESIKQDVGVEGEGWGLPAGDYDVPMILHDLLFAHPDGEKEETPPYDPSPQLVFDGFNTDGIIGDRLTVNRIIQPVMKVEPRKYRFRILNGGPSRFYELTIHTESVPAKVSDGKPDRDANGDLIGEIPFIVIAGDGNFQPNALLARSLYLGVAQRCDVVIDFSEFAGQNLYMVNVLDQINGRGPSGREYHRDTFVSTDISCQPADGVEPFFQEQGMVKFEVGKTLPAPDKSTLPLAFRSFPPVDLTEVRRERLWEFDFDGGLWTVNGLTYDPNRIDAGIEQDTAEIWTMRNNGNSWSHPIHSHFTEFIVLEINGVPQYQYTVQESEVQNSIPFLKKPRSFIQLDGQFRDQIRDSLEAIKKSSESENKMQNLYEQAPAAREFLKRKTRAASDQPQTLEQLLQRLITNAEQWKGNLYQQETQAVVEIQRIETVLLRSYSPEDIAKTMQQVRVVIAAIMLSKFGTDHLRGQVKHFVDEENEFGIEQIRFQSAKEFRLMVVLLRILGIAELDLRNNGDSIKGEGRFMGGPRRDVAILLPDWEVTMFMRWKDFLGKHVMHCHNVVHEDHAMMIRWDIVPPGHGFDTPKRADRFYSVELPHEVPHVQPMPEHASSHENDSDQALDR</sequence>
<dbReference type="Proteomes" id="UP000318538">
    <property type="component" value="Chromosome"/>
</dbReference>
<feature type="domain" description="Plastocyanin-like" evidence="2">
    <location>
        <begin position="633"/>
        <end position="699"/>
    </location>
</feature>
<dbReference type="AlphaFoldDB" id="A0A517N5H7"/>
<evidence type="ECO:0000313" key="3">
    <source>
        <dbReference type="EMBL" id="QDT02396.1"/>
    </source>
</evidence>
<accession>A0A517N5H7</accession>
<evidence type="ECO:0000256" key="1">
    <source>
        <dbReference type="SAM" id="MobiDB-lite"/>
    </source>
</evidence>
<evidence type="ECO:0000259" key="2">
    <source>
        <dbReference type="Pfam" id="PF07731"/>
    </source>
</evidence>
<dbReference type="EMBL" id="CP036525">
    <property type="protein sequence ID" value="QDT02396.1"/>
    <property type="molecule type" value="Genomic_DNA"/>
</dbReference>
<protein>
    <submittedName>
        <fullName evidence="3">Spore coat protein A</fullName>
    </submittedName>
</protein>
<dbReference type="Pfam" id="PF07731">
    <property type="entry name" value="Cu-oxidase_2"/>
    <property type="match status" value="1"/>
</dbReference>
<feature type="compositionally biased region" description="Basic and acidic residues" evidence="1">
    <location>
        <begin position="990"/>
        <end position="1003"/>
    </location>
</feature>
<dbReference type="GO" id="GO:0016491">
    <property type="term" value="F:oxidoreductase activity"/>
    <property type="evidence" value="ECO:0007669"/>
    <property type="project" value="InterPro"/>
</dbReference>
<dbReference type="Gene3D" id="2.60.40.420">
    <property type="entry name" value="Cupredoxins - blue copper proteins"/>
    <property type="match status" value="4"/>
</dbReference>
<keyword evidence="3" id="KW-0946">Virion</keyword>
<dbReference type="InterPro" id="IPR011706">
    <property type="entry name" value="Cu-oxidase_C"/>
</dbReference>
<dbReference type="SUPFAM" id="SSF49503">
    <property type="entry name" value="Cupredoxins"/>
    <property type="match status" value="3"/>
</dbReference>
<feature type="region of interest" description="Disordered" evidence="1">
    <location>
        <begin position="982"/>
        <end position="1003"/>
    </location>
</feature>
<dbReference type="InterPro" id="IPR045087">
    <property type="entry name" value="Cu-oxidase_fam"/>
</dbReference>
<dbReference type="PANTHER" id="PTHR48267:SF1">
    <property type="entry name" value="BILIRUBIN OXIDASE"/>
    <property type="match status" value="1"/>
</dbReference>
<dbReference type="KEGG" id="rlc:K227x_07720"/>
<dbReference type="PANTHER" id="PTHR48267">
    <property type="entry name" value="CUPREDOXIN SUPERFAMILY PROTEIN"/>
    <property type="match status" value="1"/>
</dbReference>
<dbReference type="InterPro" id="IPR008972">
    <property type="entry name" value="Cupredoxin"/>
</dbReference>
<evidence type="ECO:0000313" key="4">
    <source>
        <dbReference type="Proteomes" id="UP000318538"/>
    </source>
</evidence>
<name>A0A517N5H7_9BACT</name>
<organism evidence="3 4">
    <name type="scientific">Rubripirellula lacrimiformis</name>
    <dbReference type="NCBI Taxonomy" id="1930273"/>
    <lineage>
        <taxon>Bacteria</taxon>
        <taxon>Pseudomonadati</taxon>
        <taxon>Planctomycetota</taxon>
        <taxon>Planctomycetia</taxon>
        <taxon>Pirellulales</taxon>
        <taxon>Pirellulaceae</taxon>
        <taxon>Rubripirellula</taxon>
    </lineage>
</organism>
<dbReference type="RefSeq" id="WP_218933755.1">
    <property type="nucleotide sequence ID" value="NZ_CP036525.1"/>
</dbReference>
<keyword evidence="4" id="KW-1185">Reference proteome</keyword>
<gene>
    <name evidence="3" type="primary">cotA</name>
    <name evidence="3" type="ORF">K227x_07720</name>
</gene>
<proteinExistence type="predicted"/>